<feature type="compositionally biased region" description="Polar residues" evidence="1">
    <location>
        <begin position="187"/>
        <end position="224"/>
    </location>
</feature>
<reference evidence="3" key="1">
    <citation type="journal article" date="2015" name="Genome Announc.">
        <title>Genome sequence of the AIDS-associated pathogen Penicillium marneffei (ATCC18224) and its near taxonomic relative Talaromyces stipitatus (ATCC10500).</title>
        <authorList>
            <person name="Nierman W.C."/>
            <person name="Fedorova-Abrams N.D."/>
            <person name="Andrianopoulos A."/>
        </authorList>
    </citation>
    <scope>NUCLEOTIDE SEQUENCE [LARGE SCALE GENOMIC DNA]</scope>
    <source>
        <strain evidence="3">ATCC 18224 / CBS 334.59 / QM 7333</strain>
    </source>
</reference>
<gene>
    <name evidence="2" type="ORF">PMAA_017160</name>
</gene>
<evidence type="ECO:0008006" key="4">
    <source>
        <dbReference type="Google" id="ProtNLM"/>
    </source>
</evidence>
<name>B6Q1D5_TALMQ</name>
<dbReference type="STRING" id="441960.B6Q1D5"/>
<organism evidence="2 3">
    <name type="scientific">Talaromyces marneffei (strain ATCC 18224 / CBS 334.59 / QM 7333)</name>
    <name type="common">Penicillium marneffei</name>
    <dbReference type="NCBI Taxonomy" id="441960"/>
    <lineage>
        <taxon>Eukaryota</taxon>
        <taxon>Fungi</taxon>
        <taxon>Dikarya</taxon>
        <taxon>Ascomycota</taxon>
        <taxon>Pezizomycotina</taxon>
        <taxon>Eurotiomycetes</taxon>
        <taxon>Eurotiomycetidae</taxon>
        <taxon>Eurotiales</taxon>
        <taxon>Trichocomaceae</taxon>
        <taxon>Talaromyces</taxon>
        <taxon>Talaromyces sect. Talaromyces</taxon>
    </lineage>
</organism>
<feature type="region of interest" description="Disordered" evidence="1">
    <location>
        <begin position="1"/>
        <end position="70"/>
    </location>
</feature>
<evidence type="ECO:0000313" key="2">
    <source>
        <dbReference type="EMBL" id="EEA26798.1"/>
    </source>
</evidence>
<accession>B6Q1D5</accession>
<feature type="compositionally biased region" description="Basic and acidic residues" evidence="1">
    <location>
        <begin position="124"/>
        <end position="141"/>
    </location>
</feature>
<evidence type="ECO:0000313" key="3">
    <source>
        <dbReference type="Proteomes" id="UP000001294"/>
    </source>
</evidence>
<dbReference type="AlphaFoldDB" id="B6Q1D5"/>
<dbReference type="InterPro" id="IPR013887">
    <property type="entry name" value="UPF0592"/>
</dbReference>
<dbReference type="OrthoDB" id="296767at2759"/>
<dbReference type="Proteomes" id="UP000001294">
    <property type="component" value="Unassembled WGS sequence"/>
</dbReference>
<feature type="compositionally biased region" description="Polar residues" evidence="1">
    <location>
        <begin position="1058"/>
        <end position="1072"/>
    </location>
</feature>
<keyword evidence="3" id="KW-1185">Reference proteome</keyword>
<protein>
    <recommendedName>
        <fullName evidence="4">DUF1765 domain protein</fullName>
    </recommendedName>
</protein>
<dbReference type="PANTHER" id="PTHR37988">
    <property type="entry name" value="UPF0592 MEMBRANE PROTEIN C7D4.03C"/>
    <property type="match status" value="1"/>
</dbReference>
<feature type="compositionally biased region" description="Pro residues" evidence="1">
    <location>
        <begin position="272"/>
        <end position="283"/>
    </location>
</feature>
<feature type="region of interest" description="Disordered" evidence="1">
    <location>
        <begin position="1034"/>
        <end position="1072"/>
    </location>
</feature>
<dbReference type="HOGENOM" id="CLU_003877_1_1_1"/>
<dbReference type="Pfam" id="PF08578">
    <property type="entry name" value="DUF1765"/>
    <property type="match status" value="1"/>
</dbReference>
<dbReference type="EMBL" id="DS995899">
    <property type="protein sequence ID" value="EEA26798.1"/>
    <property type="molecule type" value="Genomic_DNA"/>
</dbReference>
<sequence>MALKVDRIQVQPFPPFQQEHHDAPVQQDLQSPILLHRSASFESTHEEDIQDTPVSPGVKRNFSDTSLSSKNESWNVKENFAAGKDILRRVTLRPSSKPKSLARRTSTNEAATTSNSVHGVDNTTPRERSRSLVGENKDKACQDSTPQIVVRPSKSRSVSEKIATLARVSWMSSSRSPSPARDAKRGASSSREQSPTPRRSRPVSTNGVSLSSETKESQQNSNDDAQTKRPTSSKRSRRPLSAFVPRSKSADPPSPSLRSRKSVDQLASRGPDLPPLPNPPIPSTLPALEPGRKKDELWNVFRGLEADLQKFHAKSTNLKVNVVRSSLLPFLQRYASHPSFNALRPEDLDRRVNILNKWWTSLLGLLHGKHNQSVSGTDRPVFLEALSGIMMRKEWRVPYQPQSFSAHSSNSSLESSSSDFLAESIFHNVRNIFNQNLLSQMSFVVERMSLRHAPASLVSFCGKACAYAFYFCPGVADMLVRLWNTPSDSFRRLLADPLGYKGLGGRAIAQNLSARFPLPVRSLAFSSHIAISRYLRQPPVLPLSATQIPWNGPWVSRWCGRDSDLFYVFVKYFHMLNCDFLPPETDTSHQLFAPGMLSVQGHLLMVLEDTLYRQSSPPAPENPFAPSSVTFDDFIEGPNTAMSTMHMGMANCHRSMAENRLIILLRDFLLGPSAELALARRMYIDSFMRVLKTAARKTSLFNHNACLVLCDFVEETAPLIDRYARKIKEDIFHWSFWLDVCKQMTLSQNSMTEVRLFSFLFSMWKSWTSNKERYNDLCSRFLLHDDYFYTYFSHWNPMVRAYFLRLICWRVARFSANPTPVESDIYEMLMDKLEQVWAYYLTYNLRAKKEMLPLLDPAAAYPAPGRRLLIIRSDNQQPSPSNPFISFDRLSTPSFNQTVYQSHGTLKFDLNGLPSDSDSSAPKRRWNILKSVFGGTVNPKPGEVTPPGSVSDENEINAVDGVMKRQSEEHGNQMAEEDDSIYEPQTPHQQYNFKFSLEWCSHPQKNSLQKPAKPRPLFEPGLPRKTLYHVQYQRSAKALRNSTTTTDESIDPRRDADASTTSTRNSYATTKTSVDEETDSTIFAHIEDSKILRNERIVSSKYAGRALAEWAVIISEFDNFFDRRLKEGVPSDDLVETPTLSVENLKK</sequence>
<dbReference type="VEuPathDB" id="FungiDB:PMAA_017160"/>
<feature type="region of interest" description="Disordered" evidence="1">
    <location>
        <begin position="93"/>
        <end position="289"/>
    </location>
</feature>
<feature type="compositionally biased region" description="Low complexity" evidence="1">
    <location>
        <begin position="103"/>
        <end position="116"/>
    </location>
</feature>
<evidence type="ECO:0000256" key="1">
    <source>
        <dbReference type="SAM" id="MobiDB-lite"/>
    </source>
</evidence>
<dbReference type="PhylomeDB" id="B6Q1D5"/>
<proteinExistence type="predicted"/>
<dbReference type="PANTHER" id="PTHR37988:SF1">
    <property type="entry name" value="UPF0592 MEMBRANE PROTEIN C7D4.03C"/>
    <property type="match status" value="1"/>
</dbReference>